<evidence type="ECO:0000313" key="3">
    <source>
        <dbReference type="Proteomes" id="UP000027601"/>
    </source>
</evidence>
<dbReference type="GO" id="GO:0005737">
    <property type="term" value="C:cytoplasm"/>
    <property type="evidence" value="ECO:0007669"/>
    <property type="project" value="TreeGrafter"/>
</dbReference>
<evidence type="ECO:0000256" key="1">
    <source>
        <dbReference type="NCBIfam" id="TIGR03162"/>
    </source>
</evidence>
<organism evidence="2 3">
    <name type="scientific">Bacteroides graminisolvens DSM 19988 = JCM 15093</name>
    <dbReference type="NCBI Taxonomy" id="1121097"/>
    <lineage>
        <taxon>Bacteria</taxon>
        <taxon>Pseudomonadati</taxon>
        <taxon>Bacteroidota</taxon>
        <taxon>Bacteroidia</taxon>
        <taxon>Bacteroidales</taxon>
        <taxon>Bacteroidaceae</taxon>
        <taxon>Bacteroides</taxon>
    </lineage>
</organism>
<gene>
    <name evidence="2" type="ORF">JCM15093_444</name>
</gene>
<dbReference type="Pfam" id="PF00300">
    <property type="entry name" value="His_Phos_1"/>
    <property type="match status" value="1"/>
</dbReference>
<dbReference type="PANTHER" id="PTHR48100">
    <property type="entry name" value="BROAD-SPECIFICITY PHOSPHATASE YOR283W-RELATED"/>
    <property type="match status" value="1"/>
</dbReference>
<dbReference type="CDD" id="cd07067">
    <property type="entry name" value="HP_PGM_like"/>
    <property type="match status" value="1"/>
</dbReference>
<dbReference type="EC" id="3.1.3.73" evidence="1"/>
<sequence>MEIYLIRHTSVDVPPHTCYGQTDVPLKDSFQKEAEVVSRKIKDLTFDGVYTSPLSRCVHLANYCGYSSALRDDRLMEMNFGEWEMKHYDEIRDPRLQEWYKDFMHVTVPGGESFKDQYKRVADFLDELRVLPYERVALFAHGGVLICAQVYAGVVPFEEAFSSLTPYGGIVRINL</sequence>
<proteinExistence type="predicted"/>
<dbReference type="InterPro" id="IPR029033">
    <property type="entry name" value="His_PPase_superfam"/>
</dbReference>
<dbReference type="GO" id="GO:0009236">
    <property type="term" value="P:cobalamin biosynthetic process"/>
    <property type="evidence" value="ECO:0007669"/>
    <property type="project" value="UniProtKB-UniRule"/>
</dbReference>
<dbReference type="InterPro" id="IPR013078">
    <property type="entry name" value="His_Pase_superF_clade-1"/>
</dbReference>
<dbReference type="eggNOG" id="COG0406">
    <property type="taxonomic scope" value="Bacteria"/>
</dbReference>
<evidence type="ECO:0000313" key="2">
    <source>
        <dbReference type="EMBL" id="GAK35354.1"/>
    </source>
</evidence>
<dbReference type="SUPFAM" id="SSF53254">
    <property type="entry name" value="Phosphoglycerate mutase-like"/>
    <property type="match status" value="1"/>
</dbReference>
<protein>
    <recommendedName>
        <fullName evidence="1">Alpha-ribazole phosphatase</fullName>
        <ecNumber evidence="1">3.1.3.73</ecNumber>
    </recommendedName>
</protein>
<dbReference type="PANTHER" id="PTHR48100:SF59">
    <property type="entry name" value="ADENOSYLCOBALAMIN_ALPHA-RIBAZOLE PHOSPHATASE"/>
    <property type="match status" value="1"/>
</dbReference>
<dbReference type="GO" id="GO:0043755">
    <property type="term" value="F:alpha-ribazole phosphatase activity"/>
    <property type="evidence" value="ECO:0007669"/>
    <property type="project" value="UniProtKB-UniRule"/>
</dbReference>
<name>A0A069D581_9BACE</name>
<keyword evidence="3" id="KW-1185">Reference proteome</keyword>
<dbReference type="InterPro" id="IPR017578">
    <property type="entry name" value="Ribazole_CobC"/>
</dbReference>
<dbReference type="InterPro" id="IPR050275">
    <property type="entry name" value="PGM_Phosphatase"/>
</dbReference>
<dbReference type="Proteomes" id="UP000027601">
    <property type="component" value="Unassembled WGS sequence"/>
</dbReference>
<reference evidence="2 3" key="1">
    <citation type="journal article" date="2015" name="Microbes Environ.">
        <title>Distribution and evolution of nitrogen fixation genes in the phylum bacteroidetes.</title>
        <authorList>
            <person name="Inoue J."/>
            <person name="Oshima K."/>
            <person name="Suda W."/>
            <person name="Sakamoto M."/>
            <person name="Iino T."/>
            <person name="Noda S."/>
            <person name="Hongoh Y."/>
            <person name="Hattori M."/>
            <person name="Ohkuma M."/>
        </authorList>
    </citation>
    <scope>NUCLEOTIDE SEQUENCE [LARGE SCALE GENOMIC DNA]</scope>
    <source>
        <strain evidence="2 3">JCM 15093</strain>
    </source>
</reference>
<dbReference type="AlphaFoldDB" id="A0A069D581"/>
<dbReference type="RefSeq" id="WP_024995535.1">
    <property type="nucleotide sequence ID" value="NZ_BAJS01000002.1"/>
</dbReference>
<accession>A0A069D581</accession>
<comment type="caution">
    <text evidence="2">The sequence shown here is derived from an EMBL/GenBank/DDBJ whole genome shotgun (WGS) entry which is preliminary data.</text>
</comment>
<dbReference type="OrthoDB" id="9782128at2"/>
<dbReference type="Gene3D" id="3.40.50.1240">
    <property type="entry name" value="Phosphoglycerate mutase-like"/>
    <property type="match status" value="1"/>
</dbReference>
<dbReference type="EMBL" id="BAJS01000002">
    <property type="protein sequence ID" value="GAK35354.1"/>
    <property type="molecule type" value="Genomic_DNA"/>
</dbReference>
<dbReference type="STRING" id="1121097.GCA_000428125_01098"/>
<dbReference type="NCBIfam" id="TIGR03162">
    <property type="entry name" value="ribazole_cobC"/>
    <property type="match status" value="1"/>
</dbReference>
<dbReference type="SMART" id="SM00855">
    <property type="entry name" value="PGAM"/>
    <property type="match status" value="1"/>
</dbReference>